<dbReference type="EMBL" id="JARTCD010000043">
    <property type="protein sequence ID" value="KAJ8656070.1"/>
    <property type="molecule type" value="Genomic_DNA"/>
</dbReference>
<feature type="region of interest" description="Disordered" evidence="1">
    <location>
        <begin position="1"/>
        <end position="76"/>
    </location>
</feature>
<organism evidence="2 3">
    <name type="scientific">Lichtheimia ornata</name>
    <dbReference type="NCBI Taxonomy" id="688661"/>
    <lineage>
        <taxon>Eukaryota</taxon>
        <taxon>Fungi</taxon>
        <taxon>Fungi incertae sedis</taxon>
        <taxon>Mucoromycota</taxon>
        <taxon>Mucoromycotina</taxon>
        <taxon>Mucoromycetes</taxon>
        <taxon>Mucorales</taxon>
        <taxon>Lichtheimiaceae</taxon>
        <taxon>Lichtheimia</taxon>
    </lineage>
</organism>
<proteinExistence type="predicted"/>
<gene>
    <name evidence="2" type="ORF">O0I10_008293</name>
</gene>
<evidence type="ECO:0000313" key="2">
    <source>
        <dbReference type="EMBL" id="KAJ8656070.1"/>
    </source>
</evidence>
<dbReference type="RefSeq" id="XP_058340983.1">
    <property type="nucleotide sequence ID" value="XM_058488298.1"/>
</dbReference>
<dbReference type="GeneID" id="83215700"/>
<accession>A0AAD7V0N8</accession>
<dbReference type="AlphaFoldDB" id="A0AAD7V0N8"/>
<evidence type="ECO:0000256" key="1">
    <source>
        <dbReference type="SAM" id="MobiDB-lite"/>
    </source>
</evidence>
<feature type="compositionally biased region" description="Low complexity" evidence="1">
    <location>
        <begin position="1"/>
        <end position="10"/>
    </location>
</feature>
<dbReference type="Proteomes" id="UP001234581">
    <property type="component" value="Unassembled WGS sequence"/>
</dbReference>
<feature type="compositionally biased region" description="Low complexity" evidence="1">
    <location>
        <begin position="130"/>
        <end position="140"/>
    </location>
</feature>
<keyword evidence="3" id="KW-1185">Reference proteome</keyword>
<feature type="compositionally biased region" description="Low complexity" evidence="1">
    <location>
        <begin position="52"/>
        <end position="76"/>
    </location>
</feature>
<evidence type="ECO:0000313" key="3">
    <source>
        <dbReference type="Proteomes" id="UP001234581"/>
    </source>
</evidence>
<name>A0AAD7V0N8_9FUNG</name>
<protein>
    <submittedName>
        <fullName evidence="2">Uncharacterized protein</fullName>
    </submittedName>
</protein>
<feature type="compositionally biased region" description="Basic and acidic residues" evidence="1">
    <location>
        <begin position="24"/>
        <end position="45"/>
    </location>
</feature>
<comment type="caution">
    <text evidence="2">The sequence shown here is derived from an EMBL/GenBank/DDBJ whole genome shotgun (WGS) entry which is preliminary data.</text>
</comment>
<sequence>MSFIAGLLGSLRRRRKGTVNPRSKGLEQDNEEPHPDNTTPPHEEQQQVGGDTTTTTEATNTPVTESHSSSSNSVNVEGLQFKEARDLAYLLGSTWSEKPQQQQQPLFPAFEHLLNPKDDQQEQAPRRSNSSYRSTLGSTRRLLRGALPRNHEHRLSLYRPVKNTLKTARSTPNFGSVKNTAAATAT</sequence>
<feature type="region of interest" description="Disordered" evidence="1">
    <location>
        <begin position="118"/>
        <end position="140"/>
    </location>
</feature>
<reference evidence="2 3" key="1">
    <citation type="submission" date="2023-03" db="EMBL/GenBank/DDBJ databases">
        <title>Genome sequence of Lichtheimia ornata CBS 291.66.</title>
        <authorList>
            <person name="Mohabir J.T."/>
            <person name="Shea T.P."/>
            <person name="Kurbessoian T."/>
            <person name="Berby B."/>
            <person name="Fontaine J."/>
            <person name="Livny J."/>
            <person name="Gnirke A."/>
            <person name="Stajich J.E."/>
            <person name="Cuomo C.A."/>
        </authorList>
    </citation>
    <scope>NUCLEOTIDE SEQUENCE [LARGE SCALE GENOMIC DNA]</scope>
    <source>
        <strain evidence="2">CBS 291.66</strain>
    </source>
</reference>